<comment type="caution">
    <text evidence="14">The sequence shown here is derived from an EMBL/GenBank/DDBJ whole genome shotgun (WGS) entry which is preliminary data.</text>
</comment>
<dbReference type="Pfam" id="PF07660">
    <property type="entry name" value="STN"/>
    <property type="match status" value="1"/>
</dbReference>
<feature type="chain" id="PRO_5045435221" description="Type IV pilus biogenesis and competence protein PilQ" evidence="12">
    <location>
        <begin position="27"/>
        <end position="686"/>
    </location>
</feature>
<keyword evidence="7" id="KW-0998">Cell outer membrane</keyword>
<dbReference type="PROSITE" id="PS00875">
    <property type="entry name" value="T2SP_D"/>
    <property type="match status" value="1"/>
</dbReference>
<dbReference type="Pfam" id="PF00263">
    <property type="entry name" value="Secretin"/>
    <property type="match status" value="1"/>
</dbReference>
<dbReference type="InterPro" id="IPR038591">
    <property type="entry name" value="NolW-like_sf"/>
</dbReference>
<dbReference type="Pfam" id="PF03958">
    <property type="entry name" value="Secretin_N"/>
    <property type="match status" value="1"/>
</dbReference>
<dbReference type="InterPro" id="IPR001775">
    <property type="entry name" value="GspD/PilQ"/>
</dbReference>
<dbReference type="PANTHER" id="PTHR30604">
    <property type="entry name" value="PROTEIN TRANSPORT PROTEIN HOFQ"/>
    <property type="match status" value="1"/>
</dbReference>
<keyword evidence="15" id="KW-1185">Reference proteome</keyword>
<dbReference type="RefSeq" id="WP_284279990.1">
    <property type="nucleotide sequence ID" value="NZ_BSOJ01000006.1"/>
</dbReference>
<proteinExistence type="inferred from homology"/>
<protein>
    <recommendedName>
        <fullName evidence="3">Type IV pilus biogenesis and competence protein PilQ</fullName>
    </recommendedName>
</protein>
<keyword evidence="5 12" id="KW-0732">Signal</keyword>
<evidence type="ECO:0000256" key="4">
    <source>
        <dbReference type="ARBA" id="ARBA00022448"/>
    </source>
</evidence>
<dbReference type="InterPro" id="IPR004846">
    <property type="entry name" value="T2SS/T3SS_dom"/>
</dbReference>
<dbReference type="InterPro" id="IPR051808">
    <property type="entry name" value="Type_IV_pilus_biogenesis"/>
</dbReference>
<dbReference type="Gene3D" id="3.30.1370.120">
    <property type="match status" value="1"/>
</dbReference>
<dbReference type="PANTHER" id="PTHR30604:SF1">
    <property type="entry name" value="DNA UTILIZATION PROTEIN HOFQ"/>
    <property type="match status" value="1"/>
</dbReference>
<comment type="function">
    <text evidence="9">Required for type IV pilus biogenesis and competence. Could function as a pore for exit of the pilus but also as a channel for entry of heme and antimicrobial agents and uptake of transforming DNA.</text>
</comment>
<keyword evidence="8" id="KW-0178">Competence</keyword>
<feature type="signal peptide" evidence="12">
    <location>
        <begin position="1"/>
        <end position="26"/>
    </location>
</feature>
<feature type="domain" description="Secretin/TonB short N-terminal" evidence="13">
    <location>
        <begin position="318"/>
        <end position="366"/>
    </location>
</feature>
<comment type="similarity">
    <text evidence="2">Belongs to the bacterial secretin family. PilQ subfamily.</text>
</comment>
<evidence type="ECO:0000256" key="1">
    <source>
        <dbReference type="ARBA" id="ARBA00004442"/>
    </source>
</evidence>
<evidence type="ECO:0000259" key="13">
    <source>
        <dbReference type="SMART" id="SM00965"/>
    </source>
</evidence>
<gene>
    <name evidence="14" type="ORF">GCM10007875_06910</name>
</gene>
<dbReference type="InterPro" id="IPR004845">
    <property type="entry name" value="T2SS_GspD_CS"/>
</dbReference>
<dbReference type="Gene3D" id="3.30.1370.130">
    <property type="match status" value="1"/>
</dbReference>
<accession>A0ABQ5YRP6</accession>
<name>A0ABQ5YRP6_9BURK</name>
<evidence type="ECO:0000313" key="14">
    <source>
        <dbReference type="EMBL" id="GLR25603.1"/>
    </source>
</evidence>
<evidence type="ECO:0000313" key="15">
    <source>
        <dbReference type="Proteomes" id="UP001156664"/>
    </source>
</evidence>
<dbReference type="InterPro" id="IPR011662">
    <property type="entry name" value="Secretin/TonB_short_N"/>
</dbReference>
<evidence type="ECO:0000256" key="2">
    <source>
        <dbReference type="ARBA" id="ARBA00006304"/>
    </source>
</evidence>
<evidence type="ECO:0000256" key="8">
    <source>
        <dbReference type="ARBA" id="ARBA00023287"/>
    </source>
</evidence>
<comment type="subcellular location">
    <subcellularLocation>
        <location evidence="1 11">Cell outer membrane</location>
    </subcellularLocation>
</comment>
<evidence type="ECO:0000256" key="5">
    <source>
        <dbReference type="ARBA" id="ARBA00022729"/>
    </source>
</evidence>
<evidence type="ECO:0000256" key="7">
    <source>
        <dbReference type="ARBA" id="ARBA00023237"/>
    </source>
</evidence>
<dbReference type="PRINTS" id="PR00811">
    <property type="entry name" value="BCTERIALGSPD"/>
</dbReference>
<comment type="subunit">
    <text evidence="10">Homododecamer. Tetramer of trimer.</text>
</comment>
<evidence type="ECO:0000256" key="3">
    <source>
        <dbReference type="ARBA" id="ARBA00014124"/>
    </source>
</evidence>
<dbReference type="EMBL" id="BSOJ01000006">
    <property type="protein sequence ID" value="GLR25603.1"/>
    <property type="molecule type" value="Genomic_DNA"/>
</dbReference>
<evidence type="ECO:0000256" key="9">
    <source>
        <dbReference type="ARBA" id="ARBA00024678"/>
    </source>
</evidence>
<reference evidence="15" key="1">
    <citation type="journal article" date="2019" name="Int. J. Syst. Evol. Microbiol.">
        <title>The Global Catalogue of Microorganisms (GCM) 10K type strain sequencing project: providing services to taxonomists for standard genome sequencing and annotation.</title>
        <authorList>
            <consortium name="The Broad Institute Genomics Platform"/>
            <consortium name="The Broad Institute Genome Sequencing Center for Infectious Disease"/>
            <person name="Wu L."/>
            <person name="Ma J."/>
        </authorList>
    </citation>
    <scope>NUCLEOTIDE SEQUENCE [LARGE SCALE GENOMIC DNA]</scope>
    <source>
        <strain evidence="15">NBRC 105857</strain>
    </source>
</reference>
<dbReference type="InterPro" id="IPR005644">
    <property type="entry name" value="NolW-like"/>
</dbReference>
<dbReference type="SMART" id="SM00965">
    <property type="entry name" value="STN"/>
    <property type="match status" value="1"/>
</dbReference>
<keyword evidence="6" id="KW-0472">Membrane</keyword>
<dbReference type="Proteomes" id="UP001156664">
    <property type="component" value="Unassembled WGS sequence"/>
</dbReference>
<keyword evidence="4 11" id="KW-0813">Transport</keyword>
<sequence length="686" mass="74702">MKKAFQCMGRFLVLVGLTSVVSTAWALDVTSAKLESDNDHSELTLQFDGPVPDHLGFFRVTSPARQIVDFPVRLDNEALPLTLNPGGRLVKAELVQGQGRTRLVLQVASDYEITKEQQGHTLKIRVAGPAPFHPKMSNPVSLPANSGLKEEAEKALGVKVVPSEGPKLLSWTLGHKEDGREVIRLKFDRSDIKADALLNNDRLRVRFSHGLLADGVSEALMTKDGDLVSNVQIQGGEENLVLTATLVHATHMVRQLGNMVEVVLTPKENQTAEPAKPKSVTPVDDFKVSRYTGRPITLNFKDADIRTVMRVFADFTHMNLVLTDQVQGKVTVFLNDVPWDQALDIVLKSKNLISTQSGNVLLVSTPSDVVNDQAIQATIRARDDMEPLVSKTFVISYQKTADLVALIESDKSKLLSSRGTLISDERTSQIFVEDTLSRVERIASVIKSLDKPVKQVMIEAKVVLADATIAKDIGVRLKVDSSRALDYVTVGDNFGRGSFVDSGGDAATNFAYTLFNADGTRLINLQLKAFEKDTKVKTVSNPRVITSNKETALIEQGTEIPYQVATSSGATATEFKSANLKLEVTPQIAPDGSILLNVDVAKDSVGQNTSNGPAIDTRHVKTKVLVSDGGTVVLGGIFEDQNTDENGKIPVLGDIPVLGNLFKTLSSNHRKTELLIFLTPQVMEDQ</sequence>
<organism evidence="14 15">
    <name type="scientific">Limnobacter litoralis</name>
    <dbReference type="NCBI Taxonomy" id="481366"/>
    <lineage>
        <taxon>Bacteria</taxon>
        <taxon>Pseudomonadati</taxon>
        <taxon>Pseudomonadota</taxon>
        <taxon>Betaproteobacteria</taxon>
        <taxon>Burkholderiales</taxon>
        <taxon>Burkholderiaceae</taxon>
        <taxon>Limnobacter</taxon>
    </lineage>
</organism>
<dbReference type="NCBIfam" id="TIGR02515">
    <property type="entry name" value="IV_pilus_PilQ"/>
    <property type="match status" value="1"/>
</dbReference>
<dbReference type="InterPro" id="IPR013355">
    <property type="entry name" value="Pilus_4_PilQ"/>
</dbReference>
<evidence type="ECO:0000256" key="10">
    <source>
        <dbReference type="ARBA" id="ARBA00025897"/>
    </source>
</evidence>
<evidence type="ECO:0000256" key="6">
    <source>
        <dbReference type="ARBA" id="ARBA00023136"/>
    </source>
</evidence>
<evidence type="ECO:0000256" key="11">
    <source>
        <dbReference type="RuleBase" id="RU004004"/>
    </source>
</evidence>
<evidence type="ECO:0000256" key="12">
    <source>
        <dbReference type="SAM" id="SignalP"/>
    </source>
</evidence>